<dbReference type="Proteomes" id="UP000220840">
    <property type="component" value="Unassembled WGS sequence"/>
</dbReference>
<keyword evidence="1" id="KW-0472">Membrane</keyword>
<sequence length="285" mass="32519">MNELKDAKKIYESIKIPNELSLIIDKCIKNEEGKNKVVPMKKKNYIKYLTTIAAAFVLAILIGVNTSEVFADTMQNIPIIGNVMKVLTVRSYEDKNKDRNIKVEVPAIDSEKAKDVNSLIQEKIDSYVKEADERIQEYKKAFIATGGTEEEFAKHNIKVNVGYDVKYQDEDIVSFVITGTESWVSAYGLNNYYNLDIKNNKELTLKDILGDNYIEIANESIKKQMKEKSEADLNIVYFSEEKGGFTSIDENTKFYLNSSKNPVIVFDKYEVAPGFMGMQEFEITK</sequence>
<reference evidence="4 5" key="1">
    <citation type="submission" date="2017-10" db="EMBL/GenBank/DDBJ databases">
        <title>Effective Description of Clostridium neonatale sp. nov. linked to necrotizing enterocolitis in neonates and a clarification of species assignable to the genus Clostridium (Prazmowski 1880) emend. Lawson and Rainey 2016.</title>
        <authorList>
            <person name="Bernard K."/>
            <person name="Burdz T."/>
            <person name="Wiebe D."/>
            <person name="Balcewich B."/>
            <person name="Alfa M."/>
            <person name="Bernier A.-M."/>
        </authorList>
    </citation>
    <scope>NUCLEOTIDE SEQUENCE [LARGE SCALE GENOMIC DNA]</scope>
    <source>
        <strain evidence="4 5">LCDC99A005</strain>
    </source>
</reference>
<organism evidence="4 5">
    <name type="scientific">Clostridium neonatale</name>
    <dbReference type="NCBI Taxonomy" id="137838"/>
    <lineage>
        <taxon>Bacteria</taxon>
        <taxon>Bacillati</taxon>
        <taxon>Bacillota</taxon>
        <taxon>Clostridia</taxon>
        <taxon>Eubacteriales</taxon>
        <taxon>Clostridiaceae</taxon>
        <taxon>Clostridium</taxon>
    </lineage>
</organism>
<keyword evidence="5" id="KW-1185">Reference proteome</keyword>
<feature type="transmembrane region" description="Helical" evidence="1">
    <location>
        <begin position="45"/>
        <end position="64"/>
    </location>
</feature>
<keyword evidence="1" id="KW-1133">Transmembrane helix</keyword>
<comment type="caution">
    <text evidence="4">The sequence shown here is derived from an EMBL/GenBank/DDBJ whole genome shotgun (WGS) entry which is preliminary data.</text>
</comment>
<dbReference type="AlphaFoldDB" id="A0A2A7MHB1"/>
<dbReference type="Pfam" id="PF11738">
    <property type="entry name" value="DUF3298"/>
    <property type="match status" value="1"/>
</dbReference>
<dbReference type="EMBL" id="PDCJ01000001">
    <property type="protein sequence ID" value="PEG31105.1"/>
    <property type="molecule type" value="Genomic_DNA"/>
</dbReference>
<dbReference type="Gene3D" id="3.30.565.40">
    <property type="entry name" value="Fervidobacterium nodosum Rt17-B1 like"/>
    <property type="match status" value="1"/>
</dbReference>
<keyword evidence="1" id="KW-0812">Transmembrane</keyword>
<dbReference type="InterPro" id="IPR021729">
    <property type="entry name" value="DUF3298"/>
</dbReference>
<evidence type="ECO:0000256" key="1">
    <source>
        <dbReference type="SAM" id="Phobius"/>
    </source>
</evidence>
<dbReference type="Gene3D" id="3.90.640.20">
    <property type="entry name" value="Heat-shock cognate protein, ATPase"/>
    <property type="match status" value="1"/>
</dbReference>
<accession>A0A2A7MHB1</accession>
<gene>
    <name evidence="4" type="ORF">CQ394_05100</name>
</gene>
<dbReference type="InterPro" id="IPR025436">
    <property type="entry name" value="DUF4179"/>
</dbReference>
<proteinExistence type="predicted"/>
<dbReference type="InterPro" id="IPR037126">
    <property type="entry name" value="PdaC/RsiV-like_sf"/>
</dbReference>
<dbReference type="Pfam" id="PF13786">
    <property type="entry name" value="DUF4179"/>
    <property type="match status" value="1"/>
</dbReference>
<dbReference type="STRING" id="137838.GCA_001458595_02487"/>
<evidence type="ECO:0000259" key="3">
    <source>
        <dbReference type="Pfam" id="PF13786"/>
    </source>
</evidence>
<feature type="domain" description="DUF4179" evidence="3">
    <location>
        <begin position="41"/>
        <end position="98"/>
    </location>
</feature>
<name>A0A2A7MHB1_9CLOT</name>
<protein>
    <submittedName>
        <fullName evidence="4">DUF3298 domain-containing protein</fullName>
    </submittedName>
</protein>
<dbReference type="OrthoDB" id="4990at2"/>
<evidence type="ECO:0000259" key="2">
    <source>
        <dbReference type="Pfam" id="PF11738"/>
    </source>
</evidence>
<evidence type="ECO:0000313" key="5">
    <source>
        <dbReference type="Proteomes" id="UP000220840"/>
    </source>
</evidence>
<dbReference type="RefSeq" id="WP_058295266.1">
    <property type="nucleotide sequence ID" value="NZ_CAKJVD010000015.1"/>
</dbReference>
<evidence type="ECO:0000313" key="4">
    <source>
        <dbReference type="EMBL" id="PEG31105.1"/>
    </source>
</evidence>
<feature type="domain" description="DUF3298" evidence="2">
    <location>
        <begin position="206"/>
        <end position="284"/>
    </location>
</feature>